<protein>
    <recommendedName>
        <fullName evidence="4">Glycosyltransferase subfamily 4-like N-terminal domain-containing protein</fullName>
    </recommendedName>
</protein>
<name>A0A368T498_9ACTN</name>
<evidence type="ECO:0000256" key="1">
    <source>
        <dbReference type="ARBA" id="ARBA00022676"/>
    </source>
</evidence>
<evidence type="ECO:0000256" key="3">
    <source>
        <dbReference type="SAM" id="MobiDB-lite"/>
    </source>
</evidence>
<sequence>MTRVAARGPAGSSAAAAEAAGTAVDTAAVRASAPSSAADTRARRRGRAAGERDIGAPSGRLSAGGEVGWERSRCADASRAPPTCKERSRTKRRTGRGRPAGRVEGGRKRAAAYSVTVRIGLFTDYYLPAVGGVQTLVAAQHRLLAERGHGVTVVCASYGSGRDHRATDVIHLPSAARLEFDQHRPYLPLPHRQRRLVAEMARRGGVDIVHGHTEFGVSVAARAVARAFGAPYVVTMHTLMHRQMEDTFADPLAWSRRLLTFQRLMLRPGPDTYRPVGAATAAQHNVWRFMVRHANTADAVVVPSRHFAEKLAERGVRPPLHVVPNVTAAVRRRTAPPGDGEPTIVWVGRLSPEKRILPFLQALRTLPGAGWRAEVYGGGVQEEECRAFLAAHPMPGVRLLGARPHADVLAALERADIAVITSHGFDNHPMAVVEAVAAGLPILACDPDLSEGVTPDNAVLTAPDPAAIGAGLTRLVRDPGLRATLAAGSRRLAARYTGERFAERLEAVYREALAGRRTARSGSL</sequence>
<reference evidence="5 6" key="1">
    <citation type="submission" date="2018-04" db="EMBL/GenBank/DDBJ databases">
        <title>Novel actinobacteria from marine sediment.</title>
        <authorList>
            <person name="Ng Z.Y."/>
            <person name="Tan G.Y.A."/>
        </authorList>
    </citation>
    <scope>NUCLEOTIDE SEQUENCE [LARGE SCALE GENOMIC DNA]</scope>
    <source>
        <strain evidence="5 6">TPS81</strain>
    </source>
</reference>
<dbReference type="InterPro" id="IPR028098">
    <property type="entry name" value="Glyco_trans_4-like_N"/>
</dbReference>
<feature type="region of interest" description="Disordered" evidence="3">
    <location>
        <begin position="1"/>
        <end position="106"/>
    </location>
</feature>
<accession>A0A368T498</accession>
<dbReference type="AlphaFoldDB" id="A0A368T498"/>
<dbReference type="EMBL" id="QEIN01000100">
    <property type="protein sequence ID" value="RCV58197.1"/>
    <property type="molecule type" value="Genomic_DNA"/>
</dbReference>
<keyword evidence="6" id="KW-1185">Reference proteome</keyword>
<proteinExistence type="predicted"/>
<keyword evidence="1" id="KW-0328">Glycosyltransferase</keyword>
<dbReference type="Pfam" id="PF13692">
    <property type="entry name" value="Glyco_trans_1_4"/>
    <property type="match status" value="1"/>
</dbReference>
<dbReference type="InterPro" id="IPR050194">
    <property type="entry name" value="Glycosyltransferase_grp1"/>
</dbReference>
<evidence type="ECO:0000313" key="5">
    <source>
        <dbReference type="EMBL" id="RCV58197.1"/>
    </source>
</evidence>
<dbReference type="GO" id="GO:1901137">
    <property type="term" value="P:carbohydrate derivative biosynthetic process"/>
    <property type="evidence" value="ECO:0007669"/>
    <property type="project" value="UniProtKB-ARBA"/>
</dbReference>
<dbReference type="GO" id="GO:0016757">
    <property type="term" value="F:glycosyltransferase activity"/>
    <property type="evidence" value="ECO:0007669"/>
    <property type="project" value="UniProtKB-KW"/>
</dbReference>
<organism evidence="5 6">
    <name type="scientific">Marinitenerispora sediminis</name>
    <dbReference type="NCBI Taxonomy" id="1931232"/>
    <lineage>
        <taxon>Bacteria</taxon>
        <taxon>Bacillati</taxon>
        <taxon>Actinomycetota</taxon>
        <taxon>Actinomycetes</taxon>
        <taxon>Streptosporangiales</taxon>
        <taxon>Nocardiopsidaceae</taxon>
        <taxon>Marinitenerispora</taxon>
    </lineage>
</organism>
<feature type="compositionally biased region" description="Low complexity" evidence="3">
    <location>
        <begin position="1"/>
        <end position="39"/>
    </location>
</feature>
<dbReference type="Pfam" id="PF13439">
    <property type="entry name" value="Glyco_transf_4"/>
    <property type="match status" value="1"/>
</dbReference>
<dbReference type="PANTHER" id="PTHR45947:SF3">
    <property type="entry name" value="SULFOQUINOVOSYL TRANSFERASE SQD2"/>
    <property type="match status" value="1"/>
</dbReference>
<evidence type="ECO:0000256" key="2">
    <source>
        <dbReference type="ARBA" id="ARBA00022679"/>
    </source>
</evidence>
<keyword evidence="2" id="KW-0808">Transferase</keyword>
<comment type="caution">
    <text evidence="5">The sequence shown here is derived from an EMBL/GenBank/DDBJ whole genome shotgun (WGS) entry which is preliminary data.</text>
</comment>
<dbReference type="Proteomes" id="UP000253318">
    <property type="component" value="Unassembled WGS sequence"/>
</dbReference>
<evidence type="ECO:0000313" key="6">
    <source>
        <dbReference type="Proteomes" id="UP000253318"/>
    </source>
</evidence>
<gene>
    <name evidence="5" type="ORF">DEF24_14060</name>
</gene>
<dbReference type="Gene3D" id="3.40.50.2000">
    <property type="entry name" value="Glycogen Phosphorylase B"/>
    <property type="match status" value="2"/>
</dbReference>
<dbReference type="SUPFAM" id="SSF53756">
    <property type="entry name" value="UDP-Glycosyltransferase/glycogen phosphorylase"/>
    <property type="match status" value="1"/>
</dbReference>
<evidence type="ECO:0000259" key="4">
    <source>
        <dbReference type="Pfam" id="PF13439"/>
    </source>
</evidence>
<dbReference type="PANTHER" id="PTHR45947">
    <property type="entry name" value="SULFOQUINOVOSYL TRANSFERASE SQD2"/>
    <property type="match status" value="1"/>
</dbReference>
<dbReference type="CDD" id="cd03801">
    <property type="entry name" value="GT4_PimA-like"/>
    <property type="match status" value="1"/>
</dbReference>
<feature type="domain" description="Glycosyltransferase subfamily 4-like N-terminal" evidence="4">
    <location>
        <begin position="130"/>
        <end position="325"/>
    </location>
</feature>